<evidence type="ECO:0000256" key="1">
    <source>
        <dbReference type="SAM" id="MobiDB-lite"/>
    </source>
</evidence>
<sequence length="106" mass="11919">MNNVVFVILLAIFSAHVQSKTYTNDQTIGFNFESSQEEETERLSRSRRDDDYSDEGGFVAAPGHPGDDDFIANIRDCANGSTRAPWGKCISCREYQKKFRKIGMGC</sequence>
<protein>
    <recommendedName>
        <fullName evidence="5">Secreted protein</fullName>
    </recommendedName>
</protein>
<feature type="compositionally biased region" description="Basic and acidic residues" evidence="1">
    <location>
        <begin position="41"/>
        <end position="50"/>
    </location>
</feature>
<organism evidence="3 4">
    <name type="scientific">Pieris brassicae</name>
    <name type="common">White butterfly</name>
    <name type="synonym">Large white butterfly</name>
    <dbReference type="NCBI Taxonomy" id="7116"/>
    <lineage>
        <taxon>Eukaryota</taxon>
        <taxon>Metazoa</taxon>
        <taxon>Ecdysozoa</taxon>
        <taxon>Arthropoda</taxon>
        <taxon>Hexapoda</taxon>
        <taxon>Insecta</taxon>
        <taxon>Pterygota</taxon>
        <taxon>Neoptera</taxon>
        <taxon>Endopterygota</taxon>
        <taxon>Lepidoptera</taxon>
        <taxon>Glossata</taxon>
        <taxon>Ditrysia</taxon>
        <taxon>Papilionoidea</taxon>
        <taxon>Pieridae</taxon>
        <taxon>Pierinae</taxon>
        <taxon>Pieris</taxon>
    </lineage>
</organism>
<proteinExistence type="predicted"/>
<feature type="signal peptide" evidence="2">
    <location>
        <begin position="1"/>
        <end position="19"/>
    </location>
</feature>
<gene>
    <name evidence="3" type="ORF">PIBRA_LOCUS1960</name>
</gene>
<comment type="caution">
    <text evidence="3">The sequence shown here is derived from an EMBL/GenBank/DDBJ whole genome shotgun (WGS) entry which is preliminary data.</text>
</comment>
<evidence type="ECO:0000256" key="2">
    <source>
        <dbReference type="SAM" id="SignalP"/>
    </source>
</evidence>
<feature type="chain" id="PRO_5040121208" description="Secreted protein" evidence="2">
    <location>
        <begin position="20"/>
        <end position="106"/>
    </location>
</feature>
<dbReference type="AlphaFoldDB" id="A0A9P0T6S2"/>
<feature type="region of interest" description="Disordered" evidence="1">
    <location>
        <begin position="33"/>
        <end position="61"/>
    </location>
</feature>
<dbReference type="EMBL" id="CALOZG010000002">
    <property type="protein sequence ID" value="CAH3981402.1"/>
    <property type="molecule type" value="Genomic_DNA"/>
</dbReference>
<reference evidence="3" key="1">
    <citation type="submission" date="2022-05" db="EMBL/GenBank/DDBJ databases">
        <authorList>
            <person name="Okamura Y."/>
        </authorList>
    </citation>
    <scope>NUCLEOTIDE SEQUENCE</scope>
</reference>
<evidence type="ECO:0008006" key="5">
    <source>
        <dbReference type="Google" id="ProtNLM"/>
    </source>
</evidence>
<name>A0A9P0T6S2_PIEBR</name>
<evidence type="ECO:0000313" key="4">
    <source>
        <dbReference type="Proteomes" id="UP001152562"/>
    </source>
</evidence>
<evidence type="ECO:0000313" key="3">
    <source>
        <dbReference type="EMBL" id="CAH3981402.1"/>
    </source>
</evidence>
<keyword evidence="4" id="KW-1185">Reference proteome</keyword>
<keyword evidence="2" id="KW-0732">Signal</keyword>
<accession>A0A9P0T6S2</accession>
<dbReference type="Proteomes" id="UP001152562">
    <property type="component" value="Unassembled WGS sequence"/>
</dbReference>